<comment type="similarity">
    <text evidence="3">Belongs to the RNase HII family. Eukaryotic subfamily.</text>
</comment>
<dbReference type="KEGG" id="spaa:SPAPADRAFT_63592"/>
<dbReference type="AlphaFoldDB" id="G3AVS5"/>
<evidence type="ECO:0000313" key="13">
    <source>
        <dbReference type="Proteomes" id="UP000000709"/>
    </source>
</evidence>
<proteinExistence type="inferred from homology"/>
<dbReference type="InterPro" id="IPR001352">
    <property type="entry name" value="RNase_HII/HIII"/>
</dbReference>
<protein>
    <recommendedName>
        <fullName evidence="9">Ribonuclease</fullName>
        <ecNumber evidence="9">3.1.26.4</ecNumber>
    </recommendedName>
</protein>
<dbReference type="InterPro" id="IPR004649">
    <property type="entry name" value="RNase_H2_suA"/>
</dbReference>
<evidence type="ECO:0000259" key="11">
    <source>
        <dbReference type="PROSITE" id="PS51975"/>
    </source>
</evidence>
<keyword evidence="4 8" id="KW-0540">Nuclease</keyword>
<evidence type="ECO:0000256" key="1">
    <source>
        <dbReference type="ARBA" id="ARBA00000077"/>
    </source>
</evidence>
<evidence type="ECO:0000256" key="9">
    <source>
        <dbReference type="RuleBase" id="RU003515"/>
    </source>
</evidence>
<evidence type="ECO:0000256" key="6">
    <source>
        <dbReference type="ARBA" id="ARBA00022759"/>
    </source>
</evidence>
<dbReference type="GO" id="GO:0046872">
    <property type="term" value="F:metal ion binding"/>
    <property type="evidence" value="ECO:0007669"/>
    <property type="project" value="UniProtKB-KW"/>
</dbReference>
<dbReference type="EMBL" id="GL996506">
    <property type="protein sequence ID" value="EGW29970.1"/>
    <property type="molecule type" value="Genomic_DNA"/>
</dbReference>
<dbReference type="Gene3D" id="1.10.10.460">
    <property type="entry name" value="Ribonuclease hii. Domain 2"/>
    <property type="match status" value="1"/>
</dbReference>
<feature type="region of interest" description="Disordered" evidence="10">
    <location>
        <begin position="17"/>
        <end position="53"/>
    </location>
</feature>
<keyword evidence="7 8" id="KW-0378">Hydrolase</keyword>
<dbReference type="PANTHER" id="PTHR10954:SF7">
    <property type="entry name" value="RIBONUCLEASE H2 SUBUNIT A"/>
    <property type="match status" value="1"/>
</dbReference>
<dbReference type="InterPro" id="IPR012337">
    <property type="entry name" value="RNaseH-like_sf"/>
</dbReference>
<dbReference type="SUPFAM" id="SSF53098">
    <property type="entry name" value="Ribonuclease H-like"/>
    <property type="match status" value="1"/>
</dbReference>
<dbReference type="EC" id="3.1.26.4" evidence="9"/>
<dbReference type="CDD" id="cd07181">
    <property type="entry name" value="RNase_HII_eukaryota_like"/>
    <property type="match status" value="1"/>
</dbReference>
<dbReference type="FunFam" id="3.30.420.10:FF:000016">
    <property type="entry name" value="Ribonuclease"/>
    <property type="match status" value="1"/>
</dbReference>
<dbReference type="STRING" id="619300.G3AVS5"/>
<dbReference type="GO" id="GO:0043137">
    <property type="term" value="P:DNA replication, removal of RNA primer"/>
    <property type="evidence" value="ECO:0007669"/>
    <property type="project" value="TreeGrafter"/>
</dbReference>
<comment type="function">
    <text evidence="9">Endonuclease that specifically degrades the RNA of RNA-DNA hybrids.</text>
</comment>
<dbReference type="eggNOG" id="KOG2299">
    <property type="taxonomic scope" value="Eukaryota"/>
</dbReference>
<keyword evidence="6 8" id="KW-0255">Endonuclease</keyword>
<dbReference type="InParanoid" id="G3AVS5"/>
<gene>
    <name evidence="12" type="ORF">SPAPADRAFT_63592</name>
</gene>
<dbReference type="GO" id="GO:0032299">
    <property type="term" value="C:ribonuclease H2 complex"/>
    <property type="evidence" value="ECO:0007669"/>
    <property type="project" value="TreeGrafter"/>
</dbReference>
<name>G3AVS5_SPAPN</name>
<dbReference type="GO" id="GO:1990516">
    <property type="term" value="P:ribonucleotide excision repair"/>
    <property type="evidence" value="ECO:0007669"/>
    <property type="project" value="EnsemblFungi"/>
</dbReference>
<evidence type="ECO:0000256" key="8">
    <source>
        <dbReference type="PROSITE-ProRule" id="PRU01319"/>
    </source>
</evidence>
<evidence type="ECO:0000256" key="3">
    <source>
        <dbReference type="ARBA" id="ARBA00007058"/>
    </source>
</evidence>
<dbReference type="GO" id="GO:0004523">
    <property type="term" value="F:RNA-DNA hybrid ribonuclease activity"/>
    <property type="evidence" value="ECO:0007669"/>
    <property type="project" value="UniProtKB-UniRule"/>
</dbReference>
<evidence type="ECO:0000256" key="7">
    <source>
        <dbReference type="ARBA" id="ARBA00022801"/>
    </source>
</evidence>
<organism evidence="13">
    <name type="scientific">Spathaspora passalidarum (strain NRRL Y-27907 / 11-Y1)</name>
    <dbReference type="NCBI Taxonomy" id="619300"/>
    <lineage>
        <taxon>Eukaryota</taxon>
        <taxon>Fungi</taxon>
        <taxon>Dikarya</taxon>
        <taxon>Ascomycota</taxon>
        <taxon>Saccharomycotina</taxon>
        <taxon>Pichiomycetes</taxon>
        <taxon>Debaryomycetaceae</taxon>
        <taxon>Spathaspora</taxon>
    </lineage>
</organism>
<dbReference type="PROSITE" id="PS51975">
    <property type="entry name" value="RNASE_H_2"/>
    <property type="match status" value="1"/>
</dbReference>
<dbReference type="FunFam" id="1.10.10.460:FF:000001">
    <property type="entry name" value="Ribonuclease"/>
    <property type="match status" value="1"/>
</dbReference>
<accession>G3AVS5</accession>
<comment type="cofactor">
    <cofactor evidence="2">
        <name>Mg(2+)</name>
        <dbReference type="ChEBI" id="CHEBI:18420"/>
    </cofactor>
</comment>
<dbReference type="GeneID" id="18874821"/>
<evidence type="ECO:0000256" key="2">
    <source>
        <dbReference type="ARBA" id="ARBA00001946"/>
    </source>
</evidence>
<dbReference type="NCBIfam" id="TIGR00729">
    <property type="entry name" value="ribonuclease HII"/>
    <property type="match status" value="1"/>
</dbReference>
<dbReference type="InterPro" id="IPR023160">
    <property type="entry name" value="RNase_HII_hlx-loop-hlx_cap_dom"/>
</dbReference>
<feature type="binding site" evidence="8">
    <location>
        <position position="201"/>
    </location>
    <ligand>
        <name>a divalent metal cation</name>
        <dbReference type="ChEBI" id="CHEBI:60240"/>
    </ligand>
</feature>
<dbReference type="InterPro" id="IPR036397">
    <property type="entry name" value="RNaseH_sf"/>
</dbReference>
<keyword evidence="13" id="KW-1185">Reference proteome</keyword>
<feature type="binding site" evidence="8">
    <location>
        <position position="86"/>
    </location>
    <ligand>
        <name>a divalent metal cation</name>
        <dbReference type="ChEBI" id="CHEBI:60240"/>
    </ligand>
</feature>
<feature type="domain" description="RNase H type-2" evidence="11">
    <location>
        <begin position="79"/>
        <end position="310"/>
    </location>
</feature>
<dbReference type="Pfam" id="PF01351">
    <property type="entry name" value="RNase_HII"/>
    <property type="match status" value="1"/>
</dbReference>
<dbReference type="Gene3D" id="3.30.420.10">
    <property type="entry name" value="Ribonuclease H-like superfamily/Ribonuclease H"/>
    <property type="match status" value="1"/>
</dbReference>
<dbReference type="FunCoup" id="G3AVS5">
    <property type="interactions" value="437"/>
</dbReference>
<dbReference type="PANTHER" id="PTHR10954">
    <property type="entry name" value="RIBONUCLEASE H2 SUBUNIT A"/>
    <property type="match status" value="1"/>
</dbReference>
<evidence type="ECO:0000256" key="4">
    <source>
        <dbReference type="ARBA" id="ARBA00022722"/>
    </source>
</evidence>
<sequence length="355" mass="39778">MTVEAIEDDKISIKVAEKEEEEVYEEIQPPTKRRRLESEEPLDSWKPPSVTTITNPTQFTTTTYHSQIPSLIASDLKAEVTLGVDEAGRGPVLGPMVYGIAYCLKEYQPKLKEYGFADSKVLKDEKRQSLFKQMEDLSHELYENVGWATTTMTAKDISSGMLQSTAGTGAYNLNEQAHDTTIELIKQVLAKGVNVTEVFVDTVGPPITYQNKLKSLFPGIDIVVTKKADSIYPIVSTASVVAKVTRDLNIQYYNESLPILQNHALGSGYPSDPNTSKWLNSNVDPVFGWCFGFIRYSWQTAKDSLVKNNAVEVIYEDQVKKRDNGYQDVGDMFESKTDKSKINRSYYTSTESVSL</sequence>
<comment type="catalytic activity">
    <reaction evidence="1 8 9">
        <text>Endonucleolytic cleavage to 5'-phosphomonoester.</text>
        <dbReference type="EC" id="3.1.26.4"/>
    </reaction>
</comment>
<evidence type="ECO:0000256" key="5">
    <source>
        <dbReference type="ARBA" id="ARBA00022723"/>
    </source>
</evidence>
<evidence type="ECO:0000313" key="12">
    <source>
        <dbReference type="EMBL" id="EGW29970.1"/>
    </source>
</evidence>
<dbReference type="Proteomes" id="UP000000709">
    <property type="component" value="Unassembled WGS sequence"/>
</dbReference>
<reference evidence="12 13" key="1">
    <citation type="journal article" date="2011" name="Proc. Natl. Acad. Sci. U.S.A.">
        <title>Comparative genomics of xylose-fermenting fungi for enhanced biofuel production.</title>
        <authorList>
            <person name="Wohlbach D.J."/>
            <person name="Kuo A."/>
            <person name="Sato T.K."/>
            <person name="Potts K.M."/>
            <person name="Salamov A.A."/>
            <person name="LaButti K.M."/>
            <person name="Sun H."/>
            <person name="Clum A."/>
            <person name="Pangilinan J.L."/>
            <person name="Lindquist E.A."/>
            <person name="Lucas S."/>
            <person name="Lapidus A."/>
            <person name="Jin M."/>
            <person name="Gunawan C."/>
            <person name="Balan V."/>
            <person name="Dale B.E."/>
            <person name="Jeffries T.W."/>
            <person name="Zinkel R."/>
            <person name="Barry K.W."/>
            <person name="Grigoriev I.V."/>
            <person name="Gasch A.P."/>
        </authorList>
    </citation>
    <scope>NUCLEOTIDE SEQUENCE [LARGE SCALE GENOMIC DNA]</scope>
    <source>
        <strain evidence="13">NRRL Y-27907 / 11-Y1</strain>
    </source>
</reference>
<dbReference type="InterPro" id="IPR024567">
    <property type="entry name" value="RNase_HII/HIII_dom"/>
</dbReference>
<dbReference type="GO" id="GO:0003723">
    <property type="term" value="F:RNA binding"/>
    <property type="evidence" value="ECO:0007669"/>
    <property type="project" value="UniProtKB-UniRule"/>
</dbReference>
<dbReference type="OrthoDB" id="7462577at2759"/>
<dbReference type="HOGENOM" id="CLU_036532_0_1_1"/>
<evidence type="ECO:0000256" key="10">
    <source>
        <dbReference type="SAM" id="MobiDB-lite"/>
    </source>
</evidence>
<dbReference type="OMA" id="RYSWQTA"/>
<dbReference type="RefSeq" id="XP_007377736.1">
    <property type="nucleotide sequence ID" value="XM_007377674.1"/>
</dbReference>
<comment type="cofactor">
    <cofactor evidence="8">
        <name>Mn(2+)</name>
        <dbReference type="ChEBI" id="CHEBI:29035"/>
    </cofactor>
    <cofactor evidence="8">
        <name>Mg(2+)</name>
        <dbReference type="ChEBI" id="CHEBI:18420"/>
    </cofactor>
    <text evidence="8">Manganese or magnesium. Binds 1 divalent metal ion per monomer in the absence of substrate. May bind a second metal ion after substrate binding.</text>
</comment>
<keyword evidence="5 8" id="KW-0479">Metal-binding</keyword>
<feature type="binding site" evidence="8">
    <location>
        <position position="85"/>
    </location>
    <ligand>
        <name>a divalent metal cation</name>
        <dbReference type="ChEBI" id="CHEBI:60240"/>
    </ligand>
</feature>